<protein>
    <submittedName>
        <fullName evidence="2">Uncharacterized protein</fullName>
    </submittedName>
</protein>
<dbReference type="AlphaFoldDB" id="A0A0E0IST7"/>
<dbReference type="PRINTS" id="PR01228">
    <property type="entry name" value="EGGSHELL"/>
</dbReference>
<dbReference type="EnsemblPlants" id="ONIVA10G11290.1">
    <property type="protein sequence ID" value="ONIVA10G11290.1"/>
    <property type="gene ID" value="ONIVA10G11290"/>
</dbReference>
<keyword evidence="3" id="KW-1185">Reference proteome</keyword>
<feature type="region of interest" description="Disordered" evidence="1">
    <location>
        <begin position="283"/>
        <end position="305"/>
    </location>
</feature>
<feature type="region of interest" description="Disordered" evidence="1">
    <location>
        <begin position="1"/>
        <end position="23"/>
    </location>
</feature>
<feature type="region of interest" description="Disordered" evidence="1">
    <location>
        <begin position="437"/>
        <end position="498"/>
    </location>
</feature>
<name>A0A0E0IST7_ORYNI</name>
<feature type="compositionally biased region" description="Low complexity" evidence="1">
    <location>
        <begin position="376"/>
        <end position="387"/>
    </location>
</feature>
<feature type="region of interest" description="Disordered" evidence="1">
    <location>
        <begin position="124"/>
        <end position="217"/>
    </location>
</feature>
<dbReference type="Proteomes" id="UP000006591">
    <property type="component" value="Chromosome 10"/>
</dbReference>
<dbReference type="STRING" id="4536.A0A0E0IST7"/>
<organism evidence="2">
    <name type="scientific">Oryza nivara</name>
    <name type="common">Indian wild rice</name>
    <name type="synonym">Oryza sativa f. spontanea</name>
    <dbReference type="NCBI Taxonomy" id="4536"/>
    <lineage>
        <taxon>Eukaryota</taxon>
        <taxon>Viridiplantae</taxon>
        <taxon>Streptophyta</taxon>
        <taxon>Embryophyta</taxon>
        <taxon>Tracheophyta</taxon>
        <taxon>Spermatophyta</taxon>
        <taxon>Magnoliopsida</taxon>
        <taxon>Liliopsida</taxon>
        <taxon>Poales</taxon>
        <taxon>Poaceae</taxon>
        <taxon>BOP clade</taxon>
        <taxon>Oryzoideae</taxon>
        <taxon>Oryzeae</taxon>
        <taxon>Oryzinae</taxon>
        <taxon>Oryza</taxon>
    </lineage>
</organism>
<feature type="compositionally biased region" description="Gly residues" evidence="1">
    <location>
        <begin position="469"/>
        <end position="492"/>
    </location>
</feature>
<evidence type="ECO:0000256" key="1">
    <source>
        <dbReference type="SAM" id="MobiDB-lite"/>
    </source>
</evidence>
<feature type="region of interest" description="Disordered" evidence="1">
    <location>
        <begin position="376"/>
        <end position="414"/>
    </location>
</feature>
<dbReference type="eggNOG" id="ENOG502RAEJ">
    <property type="taxonomic scope" value="Eukaryota"/>
</dbReference>
<feature type="compositionally biased region" description="Gly residues" evidence="1">
    <location>
        <begin position="437"/>
        <end position="450"/>
    </location>
</feature>
<accession>A0A0E0IST7</accession>
<dbReference type="Gramene" id="ONIVA10G11290.1">
    <property type="protein sequence ID" value="ONIVA10G11290.1"/>
    <property type="gene ID" value="ONIVA10G11290"/>
</dbReference>
<evidence type="ECO:0000313" key="3">
    <source>
        <dbReference type="Proteomes" id="UP000006591"/>
    </source>
</evidence>
<feature type="compositionally biased region" description="Pro residues" evidence="1">
    <location>
        <begin position="131"/>
        <end position="145"/>
    </location>
</feature>
<proteinExistence type="predicted"/>
<dbReference type="HOGENOM" id="CLU_054286_0_0_1"/>
<feature type="compositionally biased region" description="Low complexity" evidence="1">
    <location>
        <begin position="160"/>
        <end position="169"/>
    </location>
</feature>
<evidence type="ECO:0000313" key="2">
    <source>
        <dbReference type="EnsemblPlants" id="ONIVA10G11290.1"/>
    </source>
</evidence>
<dbReference type="PANTHER" id="PTHR33548">
    <property type="entry name" value="GLYCINE-RICH CELL WALL STRUCTURAL PROTEIN 2"/>
    <property type="match status" value="1"/>
</dbReference>
<dbReference type="InterPro" id="IPR040417">
    <property type="entry name" value="GRP1/2"/>
</dbReference>
<feature type="compositionally biased region" description="Gly residues" evidence="1">
    <location>
        <begin position="388"/>
        <end position="400"/>
    </location>
</feature>
<reference evidence="2" key="1">
    <citation type="submission" date="2015-04" db="UniProtKB">
        <authorList>
            <consortium name="EnsemblPlants"/>
        </authorList>
    </citation>
    <scope>IDENTIFICATION</scope>
    <source>
        <strain evidence="2">SL10</strain>
    </source>
</reference>
<sequence length="498" mass="49499">MNTAVTIHQGHKEPRHGFHLVAPPREGWLDSTPKRENNVYHPPLIDPQISPHCSTTGHPPLARGHYCTNTPSSASLPFVAHANLPTPSVTAFRCRWCHPHRATRINDLSRRCQARLLALPLRPTAATGHCQPPPGFLPSPPPPPSSRRRHHLGVPTINGASLCSSSSSALPPPHSRTPPASPLAAARGPTSHAGETGSRREGARSSNGRCPPSCQRFLSPIDSGSQAFARQLQPSVTAAVVAPELIEVVGSDPMTSGKRKALPPPSLRPRRFLRLAQVAVRRRMEGRGGGGAATEVTAPRKRSGGPRTRVLALGFIALMTLGLANAVRVSRLSNSDGTGAGGGGGGGYLNGGGSGFGSGAGSAQSGNPFGSYATAVAGGGSSSTSQDGGSGNGAGGGSASGAGENIDTVSTGYGGSTSAAGNGGGGGGGQARGSYGSYGQGGGGGTGSGSGMADTHLFGPISEAEGNANGNGGGNGTGQNGGNGSGGGGGSGYAKAHP</sequence>
<feature type="compositionally biased region" description="Pro residues" evidence="1">
    <location>
        <begin position="170"/>
        <end position="181"/>
    </location>
</feature>
<reference evidence="2" key="2">
    <citation type="submission" date="2018-04" db="EMBL/GenBank/DDBJ databases">
        <title>OnivRS2 (Oryza nivara Reference Sequence Version 2).</title>
        <authorList>
            <person name="Zhang J."/>
            <person name="Kudrna D."/>
            <person name="Lee S."/>
            <person name="Talag J."/>
            <person name="Rajasekar S."/>
            <person name="Welchert J."/>
            <person name="Hsing Y.-I."/>
            <person name="Wing R.A."/>
        </authorList>
    </citation>
    <scope>NUCLEOTIDE SEQUENCE [LARGE SCALE GENOMIC DNA]</scope>
</reference>
<dbReference type="OMA" id="PFVAHAN"/>